<dbReference type="EMBL" id="LAZR01016659">
    <property type="protein sequence ID" value="KKM03543.1"/>
    <property type="molecule type" value="Genomic_DNA"/>
</dbReference>
<sequence>MKETELTQTMDASAWAEEFVRLHGGDEGLMLSWFANAIMCGYDHASRENDKRVQSASAGNETG</sequence>
<organism evidence="1">
    <name type="scientific">marine sediment metagenome</name>
    <dbReference type="NCBI Taxonomy" id="412755"/>
    <lineage>
        <taxon>unclassified sequences</taxon>
        <taxon>metagenomes</taxon>
        <taxon>ecological metagenomes</taxon>
    </lineage>
</organism>
<proteinExistence type="predicted"/>
<evidence type="ECO:0000313" key="1">
    <source>
        <dbReference type="EMBL" id="KKM03543.1"/>
    </source>
</evidence>
<dbReference type="AlphaFoldDB" id="A0A0F9JX93"/>
<accession>A0A0F9JX93</accession>
<comment type="caution">
    <text evidence="1">The sequence shown here is derived from an EMBL/GenBank/DDBJ whole genome shotgun (WGS) entry which is preliminary data.</text>
</comment>
<name>A0A0F9JX93_9ZZZZ</name>
<protein>
    <submittedName>
        <fullName evidence="1">Uncharacterized protein</fullName>
    </submittedName>
</protein>
<gene>
    <name evidence="1" type="ORF">LCGC14_1773390</name>
</gene>
<reference evidence="1" key="1">
    <citation type="journal article" date="2015" name="Nature">
        <title>Complex archaea that bridge the gap between prokaryotes and eukaryotes.</title>
        <authorList>
            <person name="Spang A."/>
            <person name="Saw J.H."/>
            <person name="Jorgensen S.L."/>
            <person name="Zaremba-Niedzwiedzka K."/>
            <person name="Martijn J."/>
            <person name="Lind A.E."/>
            <person name="van Eijk R."/>
            <person name="Schleper C."/>
            <person name="Guy L."/>
            <person name="Ettema T.J."/>
        </authorList>
    </citation>
    <scope>NUCLEOTIDE SEQUENCE</scope>
</reference>